<dbReference type="EMBL" id="JBHUOM010000007">
    <property type="protein sequence ID" value="MFD2934835.1"/>
    <property type="molecule type" value="Genomic_DNA"/>
</dbReference>
<proteinExistence type="predicted"/>
<reference evidence="2" key="1">
    <citation type="journal article" date="2019" name="Int. J. Syst. Evol. Microbiol.">
        <title>The Global Catalogue of Microorganisms (GCM) 10K type strain sequencing project: providing services to taxonomists for standard genome sequencing and annotation.</title>
        <authorList>
            <consortium name="The Broad Institute Genomics Platform"/>
            <consortium name="The Broad Institute Genome Sequencing Center for Infectious Disease"/>
            <person name="Wu L."/>
            <person name="Ma J."/>
        </authorList>
    </citation>
    <scope>NUCLEOTIDE SEQUENCE [LARGE SCALE GENOMIC DNA]</scope>
    <source>
        <strain evidence="2">KCTC 52490</strain>
    </source>
</reference>
<organism evidence="1 2">
    <name type="scientific">Spirosoma flavum</name>
    <dbReference type="NCBI Taxonomy" id="2048557"/>
    <lineage>
        <taxon>Bacteria</taxon>
        <taxon>Pseudomonadati</taxon>
        <taxon>Bacteroidota</taxon>
        <taxon>Cytophagia</taxon>
        <taxon>Cytophagales</taxon>
        <taxon>Cytophagaceae</taxon>
        <taxon>Spirosoma</taxon>
    </lineage>
</organism>
<keyword evidence="2" id="KW-1185">Reference proteome</keyword>
<evidence type="ECO:0000313" key="2">
    <source>
        <dbReference type="Proteomes" id="UP001597512"/>
    </source>
</evidence>
<evidence type="ECO:0000313" key="1">
    <source>
        <dbReference type="EMBL" id="MFD2934835.1"/>
    </source>
</evidence>
<gene>
    <name evidence="1" type="ORF">ACFS25_13655</name>
</gene>
<evidence type="ECO:0008006" key="3">
    <source>
        <dbReference type="Google" id="ProtNLM"/>
    </source>
</evidence>
<accession>A0ABW6AKX5</accession>
<protein>
    <recommendedName>
        <fullName evidence="3">Bacteriocin</fullName>
    </recommendedName>
</protein>
<dbReference type="RefSeq" id="WP_381501597.1">
    <property type="nucleotide sequence ID" value="NZ_JBHUOM010000007.1"/>
</dbReference>
<sequence>MENYSIELTPLSDQDLIEYQGGVDLSGLGDWITNTLDNIHTYGKNLGRQIGEAIW</sequence>
<name>A0ABW6AKX5_9BACT</name>
<dbReference type="Proteomes" id="UP001597512">
    <property type="component" value="Unassembled WGS sequence"/>
</dbReference>
<comment type="caution">
    <text evidence="1">The sequence shown here is derived from an EMBL/GenBank/DDBJ whole genome shotgun (WGS) entry which is preliminary data.</text>
</comment>